<dbReference type="EMBL" id="LPVJ01000019">
    <property type="protein sequence ID" value="KUO96288.1"/>
    <property type="molecule type" value="Genomic_DNA"/>
</dbReference>
<evidence type="ECO:0000313" key="17">
    <source>
        <dbReference type="EMBL" id="KUO96288.1"/>
    </source>
</evidence>
<dbReference type="Proteomes" id="UP000053557">
    <property type="component" value="Unassembled WGS sequence"/>
</dbReference>
<evidence type="ECO:0000256" key="10">
    <source>
        <dbReference type="ARBA" id="ARBA00022984"/>
    </source>
</evidence>
<organism evidence="17 18">
    <name type="scientific">Ferroacidibacillus organovorans</name>
    <dbReference type="NCBI Taxonomy" id="1765683"/>
    <lineage>
        <taxon>Bacteria</taxon>
        <taxon>Bacillati</taxon>
        <taxon>Bacillota</taxon>
        <taxon>Bacilli</taxon>
        <taxon>Bacillales</taxon>
        <taxon>Alicyclobacillaceae</taxon>
        <taxon>Ferroacidibacillus</taxon>
    </lineage>
</organism>
<evidence type="ECO:0000256" key="1">
    <source>
        <dbReference type="ARBA" id="ARBA00003217"/>
    </source>
</evidence>
<dbReference type="UniPathway" id="UPA00219"/>
<evidence type="ECO:0000256" key="11">
    <source>
        <dbReference type="ARBA" id="ARBA00023316"/>
    </source>
</evidence>
<evidence type="ECO:0000256" key="6">
    <source>
        <dbReference type="ARBA" id="ARBA00022670"/>
    </source>
</evidence>
<evidence type="ECO:0000256" key="9">
    <source>
        <dbReference type="ARBA" id="ARBA00022960"/>
    </source>
</evidence>
<dbReference type="PANTHER" id="PTHR21581:SF6">
    <property type="entry name" value="TRAFFICKING PROTEIN PARTICLE COMPLEX SUBUNIT 12"/>
    <property type="match status" value="1"/>
</dbReference>
<evidence type="ECO:0000256" key="14">
    <source>
        <dbReference type="PIRSR" id="PIRSR618044-2"/>
    </source>
</evidence>
<reference evidence="17 18" key="1">
    <citation type="submission" date="2015-12" db="EMBL/GenBank/DDBJ databases">
        <title>Draft genome sequence of Acidibacillus ferrooxidans ITV001, isolated from a chalcopyrite acid mine drainage site in Brazil.</title>
        <authorList>
            <person name="Dall'Agnol H."/>
            <person name="Nancucheo I."/>
            <person name="Johnson B."/>
            <person name="Oliveira R."/>
            <person name="Leite L."/>
            <person name="Pylro V."/>
            <person name="Nunes G.L."/>
            <person name="Tzotzos G."/>
            <person name="Fernandes G.R."/>
            <person name="Dutra J."/>
            <person name="Orellana S.C."/>
            <person name="Oliveira G."/>
        </authorList>
    </citation>
    <scope>NUCLEOTIDE SEQUENCE [LARGE SCALE GENOMIC DNA]</scope>
    <source>
        <strain evidence="18">ITV01</strain>
    </source>
</reference>
<keyword evidence="9" id="KW-0133">Cell shape</keyword>
<dbReference type="Gene3D" id="2.60.410.10">
    <property type="entry name" value="D-Ala-D-Ala carboxypeptidase, C-terminal domain"/>
    <property type="match status" value="1"/>
</dbReference>
<dbReference type="InterPro" id="IPR012907">
    <property type="entry name" value="Peptidase_S11_C"/>
</dbReference>
<evidence type="ECO:0000256" key="3">
    <source>
        <dbReference type="ARBA" id="ARBA00007164"/>
    </source>
</evidence>
<dbReference type="InterPro" id="IPR001967">
    <property type="entry name" value="Peptidase_S11_N"/>
</dbReference>
<keyword evidence="5" id="KW-0121">Carboxypeptidase</keyword>
<dbReference type="PANTHER" id="PTHR21581">
    <property type="entry name" value="D-ALANYL-D-ALANINE CARBOXYPEPTIDASE"/>
    <property type="match status" value="1"/>
</dbReference>
<keyword evidence="10" id="KW-0573">Peptidoglycan synthesis</keyword>
<evidence type="ECO:0000256" key="7">
    <source>
        <dbReference type="ARBA" id="ARBA00022729"/>
    </source>
</evidence>
<keyword evidence="7" id="KW-0732">Signal</keyword>
<dbReference type="InterPro" id="IPR037167">
    <property type="entry name" value="Peptidase_S11_C_sf"/>
</dbReference>
<keyword evidence="11" id="KW-0961">Cell wall biogenesis/degradation</keyword>
<comment type="similarity">
    <text evidence="3 15">Belongs to the peptidase S11 family.</text>
</comment>
<evidence type="ECO:0000259" key="16">
    <source>
        <dbReference type="SMART" id="SM00936"/>
    </source>
</evidence>
<keyword evidence="8" id="KW-0378">Hydrolase</keyword>
<dbReference type="GO" id="GO:0071555">
    <property type="term" value="P:cell wall organization"/>
    <property type="evidence" value="ECO:0007669"/>
    <property type="project" value="UniProtKB-KW"/>
</dbReference>
<protein>
    <recommendedName>
        <fullName evidence="4">serine-type D-Ala-D-Ala carboxypeptidase</fullName>
        <ecNumber evidence="4">3.4.16.4</ecNumber>
    </recommendedName>
</protein>
<evidence type="ECO:0000256" key="8">
    <source>
        <dbReference type="ARBA" id="ARBA00022801"/>
    </source>
</evidence>
<evidence type="ECO:0000313" key="18">
    <source>
        <dbReference type="Proteomes" id="UP000053557"/>
    </source>
</evidence>
<dbReference type="SUPFAM" id="SSF56601">
    <property type="entry name" value="beta-lactamase/transpeptidase-like"/>
    <property type="match status" value="1"/>
</dbReference>
<dbReference type="EC" id="3.4.16.4" evidence="4"/>
<feature type="active site" description="Acyl-ester intermediate" evidence="13">
    <location>
        <position position="84"/>
    </location>
</feature>
<comment type="pathway">
    <text evidence="2">Cell wall biogenesis; peptidoglycan biosynthesis.</text>
</comment>
<dbReference type="SMART" id="SM00936">
    <property type="entry name" value="PBP5_C"/>
    <property type="match status" value="1"/>
</dbReference>
<dbReference type="Pfam" id="PF07943">
    <property type="entry name" value="PBP5_C"/>
    <property type="match status" value="1"/>
</dbReference>
<feature type="binding site" evidence="14">
    <location>
        <position position="251"/>
    </location>
    <ligand>
        <name>substrate</name>
    </ligand>
</feature>
<dbReference type="SUPFAM" id="SSF69189">
    <property type="entry name" value="Penicillin-binding protein associated domain"/>
    <property type="match status" value="1"/>
</dbReference>
<dbReference type="InterPro" id="IPR018044">
    <property type="entry name" value="Peptidase_S11"/>
</dbReference>
<name>A0A117SY28_9BACL</name>
<evidence type="ECO:0000256" key="12">
    <source>
        <dbReference type="ARBA" id="ARBA00034000"/>
    </source>
</evidence>
<comment type="caution">
    <text evidence="17">The sequence shown here is derived from an EMBL/GenBank/DDBJ whole genome shotgun (WGS) entry which is preliminary data.</text>
</comment>
<feature type="active site" description="Proton acceptor" evidence="13">
    <location>
        <position position="87"/>
    </location>
</feature>
<dbReference type="GO" id="GO:0009252">
    <property type="term" value="P:peptidoglycan biosynthetic process"/>
    <property type="evidence" value="ECO:0007669"/>
    <property type="project" value="UniProtKB-UniPathway"/>
</dbReference>
<comment type="function">
    <text evidence="1">Removes C-terminal D-alanyl residues from sugar-peptide cell wall precursors.</text>
</comment>
<comment type="catalytic activity">
    <reaction evidence="12">
        <text>Preferential cleavage: (Ac)2-L-Lys-D-Ala-|-D-Ala. Also transpeptidation of peptidyl-alanyl moieties that are N-acyl substituents of D-alanine.</text>
        <dbReference type="EC" id="3.4.16.4"/>
    </reaction>
</comment>
<dbReference type="AlphaFoldDB" id="A0A117SY28"/>
<evidence type="ECO:0000256" key="4">
    <source>
        <dbReference type="ARBA" id="ARBA00012448"/>
    </source>
</evidence>
<keyword evidence="18" id="KW-1185">Reference proteome</keyword>
<sequence>MGKVRQTIAIALSVVIVAAGSIVALAETGKPQTSSRGTSSLITNTENYRVSQVPLAAPSAELIDATTGQILYAKQAATKRYPASIVKLMTSLIALEQVTKGQLTLHSIIPVSQAAYKVAQTPGLSVAYLDPSQRISLQRMLELMYVVSADDAAVAIADAIGGSESAFAQMMNREAAKLQMVHTHYTNASGLQNPKQVTTAHDIGILARYLITKYPVVLKYASMPGMYISPGNYGHTYDQLLGQYQGLNGLKTGSTSQAGYCFVGTAVRNGHHLISIVLDDSSFSNTFQDTAALLDYGFQNFHRLSLMPANTPLAQTVSVSGGADQTLSVVTHQPITALAMRHDKVSLQLSTLTQKAPIVKGQQVGDALVIVNHTVVSKVPVYAAQDDPKASFLTEAWRNLLRSAHQGSRKIVDAIVRKAQHLIG</sequence>
<dbReference type="Pfam" id="PF00768">
    <property type="entry name" value="Peptidase_S11"/>
    <property type="match status" value="1"/>
</dbReference>
<dbReference type="GO" id="GO:0006508">
    <property type="term" value="P:proteolysis"/>
    <property type="evidence" value="ECO:0007669"/>
    <property type="project" value="UniProtKB-KW"/>
</dbReference>
<dbReference type="InterPro" id="IPR015956">
    <property type="entry name" value="Peniciliin-bd_prot_C_sf"/>
</dbReference>
<evidence type="ECO:0000256" key="15">
    <source>
        <dbReference type="RuleBase" id="RU004016"/>
    </source>
</evidence>
<dbReference type="Gene3D" id="3.40.710.10">
    <property type="entry name" value="DD-peptidase/beta-lactamase superfamily"/>
    <property type="match status" value="1"/>
</dbReference>
<dbReference type="GO" id="GO:0009002">
    <property type="term" value="F:serine-type D-Ala-D-Ala carboxypeptidase activity"/>
    <property type="evidence" value="ECO:0007669"/>
    <property type="project" value="UniProtKB-EC"/>
</dbReference>
<dbReference type="PRINTS" id="PR00725">
    <property type="entry name" value="DADACBPTASE1"/>
</dbReference>
<evidence type="ECO:0000256" key="2">
    <source>
        <dbReference type="ARBA" id="ARBA00004752"/>
    </source>
</evidence>
<gene>
    <name evidence="17" type="ORF">ATW55_03505</name>
</gene>
<dbReference type="InterPro" id="IPR012338">
    <property type="entry name" value="Beta-lactam/transpept-like"/>
</dbReference>
<accession>A0A117SY28</accession>
<proteinExistence type="inferred from homology"/>
<feature type="domain" description="Peptidase S11 D-Ala-D-Ala carboxypeptidase A C-terminal" evidence="16">
    <location>
        <begin position="301"/>
        <end position="389"/>
    </location>
</feature>
<keyword evidence="6" id="KW-0645">Protease</keyword>
<evidence type="ECO:0000256" key="13">
    <source>
        <dbReference type="PIRSR" id="PIRSR618044-1"/>
    </source>
</evidence>
<evidence type="ECO:0000256" key="5">
    <source>
        <dbReference type="ARBA" id="ARBA00022645"/>
    </source>
</evidence>
<dbReference type="GO" id="GO:0008360">
    <property type="term" value="P:regulation of cell shape"/>
    <property type="evidence" value="ECO:0007669"/>
    <property type="project" value="UniProtKB-KW"/>
</dbReference>
<dbReference type="OrthoDB" id="9791132at2"/>
<feature type="active site" evidence="13">
    <location>
        <position position="148"/>
    </location>
</feature>